<dbReference type="InterPro" id="IPR017853">
    <property type="entry name" value="GH"/>
</dbReference>
<dbReference type="RefSeq" id="WP_146374449.1">
    <property type="nucleotide sequence ID" value="NZ_SJPP01000005.1"/>
</dbReference>
<keyword evidence="2" id="KW-1185">Reference proteome</keyword>
<protein>
    <recommendedName>
        <fullName evidence="3">Glycosyl hydrolase-like 10 domain-containing protein</fullName>
    </recommendedName>
</protein>
<sequence>MRMIYTTTRFSDHVSSVKHLRVLGACLLVVNVIFADHTIAETARPLRLIYNSDADNMFIYVKPPMRPADVYAYVDEIAAAGVTTIYMCPNYGMPVNYPSDVTQMFGTGLTAEQDEHVAKVAPEKSSLERGAANLRSLVAAGHSPLGLVIDRARVKGLETFITFRPNEVHWIDKPDDFPINLLLSKYWREHPQWRIGKAGDAIGQLHRDILGPRTSPVVAGWLPGGMNFAVPEVRAQRLAQLRECCERFNIDGLDIDFQRFPMYFRIGEEAANIKTMTAWIAEVRKMTKEVARKRGQPILLSVRVMAKPQQNLGLGLDPVDWARKGMIDIVVASHYLHNNFPLPIGEYRELLPNDVPLYGSIEVEASADNYRRIAKRMWDDGVDGIMMFNFFTCRELGTEPEFGLLKELGDPSQLKADDTKPDEGD</sequence>
<comment type="caution">
    <text evidence="1">The sequence shown here is derived from an EMBL/GenBank/DDBJ whole genome shotgun (WGS) entry which is preliminary data.</text>
</comment>
<proteinExistence type="predicted"/>
<dbReference type="AlphaFoldDB" id="A0A5C6AXF2"/>
<dbReference type="SUPFAM" id="SSF51445">
    <property type="entry name" value="(Trans)glycosidases"/>
    <property type="match status" value="1"/>
</dbReference>
<accession>A0A5C6AXF2</accession>
<dbReference type="OrthoDB" id="252749at2"/>
<organism evidence="1 2">
    <name type="scientific">Symmachiella macrocystis</name>
    <dbReference type="NCBI Taxonomy" id="2527985"/>
    <lineage>
        <taxon>Bacteria</taxon>
        <taxon>Pseudomonadati</taxon>
        <taxon>Planctomycetota</taxon>
        <taxon>Planctomycetia</taxon>
        <taxon>Planctomycetales</taxon>
        <taxon>Planctomycetaceae</taxon>
        <taxon>Symmachiella</taxon>
    </lineage>
</organism>
<dbReference type="Gene3D" id="3.20.20.80">
    <property type="entry name" value="Glycosidases"/>
    <property type="match status" value="1"/>
</dbReference>
<evidence type="ECO:0000313" key="2">
    <source>
        <dbReference type="Proteomes" id="UP000320735"/>
    </source>
</evidence>
<dbReference type="EMBL" id="SJPP01000005">
    <property type="protein sequence ID" value="TWU04187.1"/>
    <property type="molecule type" value="Genomic_DNA"/>
</dbReference>
<gene>
    <name evidence="1" type="ORF">CA54_60690</name>
</gene>
<evidence type="ECO:0000313" key="1">
    <source>
        <dbReference type="EMBL" id="TWU04187.1"/>
    </source>
</evidence>
<dbReference type="Proteomes" id="UP000320735">
    <property type="component" value="Unassembled WGS sequence"/>
</dbReference>
<name>A0A5C6AXF2_9PLAN</name>
<reference evidence="1 2" key="1">
    <citation type="submission" date="2019-02" db="EMBL/GenBank/DDBJ databases">
        <title>Deep-cultivation of Planctomycetes and their phenomic and genomic characterization uncovers novel biology.</title>
        <authorList>
            <person name="Wiegand S."/>
            <person name="Jogler M."/>
            <person name="Boedeker C."/>
            <person name="Pinto D."/>
            <person name="Vollmers J."/>
            <person name="Rivas-Marin E."/>
            <person name="Kohn T."/>
            <person name="Peeters S.H."/>
            <person name="Heuer A."/>
            <person name="Rast P."/>
            <person name="Oberbeckmann S."/>
            <person name="Bunk B."/>
            <person name="Jeske O."/>
            <person name="Meyerdierks A."/>
            <person name="Storesund J.E."/>
            <person name="Kallscheuer N."/>
            <person name="Luecker S."/>
            <person name="Lage O.M."/>
            <person name="Pohl T."/>
            <person name="Merkel B.J."/>
            <person name="Hornburger P."/>
            <person name="Mueller R.-W."/>
            <person name="Bruemmer F."/>
            <person name="Labrenz M."/>
            <person name="Spormann A.M."/>
            <person name="Op Den Camp H."/>
            <person name="Overmann J."/>
            <person name="Amann R."/>
            <person name="Jetten M.S.M."/>
            <person name="Mascher T."/>
            <person name="Medema M.H."/>
            <person name="Devos D.P."/>
            <person name="Kaster A.-K."/>
            <person name="Ovreas L."/>
            <person name="Rohde M."/>
            <person name="Galperin M.Y."/>
            <person name="Jogler C."/>
        </authorList>
    </citation>
    <scope>NUCLEOTIDE SEQUENCE [LARGE SCALE GENOMIC DNA]</scope>
    <source>
        <strain evidence="1 2">CA54</strain>
    </source>
</reference>
<evidence type="ECO:0008006" key="3">
    <source>
        <dbReference type="Google" id="ProtNLM"/>
    </source>
</evidence>